<reference evidence="2" key="1">
    <citation type="submission" date="2020-10" db="EMBL/GenBank/DDBJ databases">
        <authorList>
            <person name="Gilroy R."/>
        </authorList>
    </citation>
    <scope>NUCLEOTIDE SEQUENCE</scope>
    <source>
        <strain evidence="2">10037</strain>
    </source>
</reference>
<dbReference type="InterPro" id="IPR041657">
    <property type="entry name" value="HTH_17"/>
</dbReference>
<evidence type="ECO:0000313" key="3">
    <source>
        <dbReference type="Proteomes" id="UP000823597"/>
    </source>
</evidence>
<dbReference type="InterPro" id="IPR009061">
    <property type="entry name" value="DNA-bd_dom_put_sf"/>
</dbReference>
<dbReference type="InterPro" id="IPR010093">
    <property type="entry name" value="SinI_DNA-bd"/>
</dbReference>
<dbReference type="Pfam" id="PF12728">
    <property type="entry name" value="HTH_17"/>
    <property type="match status" value="1"/>
</dbReference>
<organism evidence="2 3">
    <name type="scientific">Candidatus Merdivivens pullistercoris</name>
    <dbReference type="NCBI Taxonomy" id="2840873"/>
    <lineage>
        <taxon>Bacteria</taxon>
        <taxon>Pseudomonadati</taxon>
        <taxon>Bacteroidota</taxon>
        <taxon>Bacteroidia</taxon>
        <taxon>Bacteroidales</taxon>
        <taxon>Muribaculaceae</taxon>
        <taxon>Muribaculaceae incertae sedis</taxon>
        <taxon>Candidatus Merdivivens</taxon>
    </lineage>
</organism>
<dbReference type="EMBL" id="JADIME010000048">
    <property type="protein sequence ID" value="MBO8465289.1"/>
    <property type="molecule type" value="Genomic_DNA"/>
</dbReference>
<gene>
    <name evidence="2" type="ORF">IAB93_04745</name>
</gene>
<name>A0A9D9N9P0_9BACT</name>
<dbReference type="Proteomes" id="UP000823597">
    <property type="component" value="Unassembled WGS sequence"/>
</dbReference>
<sequence>MAKEIFNFSIDELAAKVAAVVSLNTKEVLTSDEVARYIGMSRSYVYKLTMRHEIPHYKPNGKMCYFNRKEVEEWLQQNRVATADELEARAQTYCAKKKGGAL</sequence>
<protein>
    <submittedName>
        <fullName evidence="2">Helix-turn-helix domain-containing protein</fullName>
    </submittedName>
</protein>
<feature type="domain" description="Helix-turn-helix" evidence="1">
    <location>
        <begin position="28"/>
        <end position="79"/>
    </location>
</feature>
<dbReference type="AlphaFoldDB" id="A0A9D9N9P0"/>
<evidence type="ECO:0000313" key="2">
    <source>
        <dbReference type="EMBL" id="MBO8465289.1"/>
    </source>
</evidence>
<proteinExistence type="predicted"/>
<accession>A0A9D9N9P0</accession>
<evidence type="ECO:0000259" key="1">
    <source>
        <dbReference type="Pfam" id="PF12728"/>
    </source>
</evidence>
<dbReference type="GO" id="GO:0003677">
    <property type="term" value="F:DNA binding"/>
    <property type="evidence" value="ECO:0007669"/>
    <property type="project" value="InterPro"/>
</dbReference>
<reference evidence="2" key="2">
    <citation type="journal article" date="2021" name="PeerJ">
        <title>Extensive microbial diversity within the chicken gut microbiome revealed by metagenomics and culture.</title>
        <authorList>
            <person name="Gilroy R."/>
            <person name="Ravi A."/>
            <person name="Getino M."/>
            <person name="Pursley I."/>
            <person name="Horton D.L."/>
            <person name="Alikhan N.F."/>
            <person name="Baker D."/>
            <person name="Gharbi K."/>
            <person name="Hall N."/>
            <person name="Watson M."/>
            <person name="Adriaenssens E.M."/>
            <person name="Foster-Nyarko E."/>
            <person name="Jarju S."/>
            <person name="Secka A."/>
            <person name="Antonio M."/>
            <person name="Oren A."/>
            <person name="Chaudhuri R.R."/>
            <person name="La Ragione R."/>
            <person name="Hildebrand F."/>
            <person name="Pallen M.J."/>
        </authorList>
    </citation>
    <scope>NUCLEOTIDE SEQUENCE</scope>
    <source>
        <strain evidence="2">10037</strain>
    </source>
</reference>
<comment type="caution">
    <text evidence="2">The sequence shown here is derived from an EMBL/GenBank/DDBJ whole genome shotgun (WGS) entry which is preliminary data.</text>
</comment>
<dbReference type="NCBIfam" id="TIGR01764">
    <property type="entry name" value="excise"/>
    <property type="match status" value="1"/>
</dbReference>
<dbReference type="SUPFAM" id="SSF46955">
    <property type="entry name" value="Putative DNA-binding domain"/>
    <property type="match status" value="1"/>
</dbReference>